<dbReference type="EMBL" id="CP059572">
    <property type="protein sequence ID" value="QXJ20310.1"/>
    <property type="molecule type" value="Genomic_DNA"/>
</dbReference>
<evidence type="ECO:0000313" key="4">
    <source>
        <dbReference type="EMBL" id="QXJ20310.1"/>
    </source>
</evidence>
<dbReference type="InterPro" id="IPR046342">
    <property type="entry name" value="CBS_dom_sf"/>
</dbReference>
<protein>
    <submittedName>
        <fullName evidence="4">CBS domain-containing protein</fullName>
    </submittedName>
</protein>
<dbReference type="SMART" id="SM00116">
    <property type="entry name" value="CBS"/>
    <property type="match status" value="2"/>
</dbReference>
<dbReference type="InterPro" id="IPR000644">
    <property type="entry name" value="CBS_dom"/>
</dbReference>
<dbReference type="PANTHER" id="PTHR43080">
    <property type="entry name" value="CBS DOMAIN-CONTAINING PROTEIN CBSX3, MITOCHONDRIAL"/>
    <property type="match status" value="1"/>
</dbReference>
<reference evidence="4" key="1">
    <citation type="submission" date="2020-07" db="EMBL/GenBank/DDBJ databases">
        <authorList>
            <person name="Tarantini F.S."/>
            <person name="Hong K.W."/>
            <person name="Chan K.G."/>
        </authorList>
    </citation>
    <scope>NUCLEOTIDE SEQUENCE</scope>
    <source>
        <strain evidence="4">32-07</strain>
    </source>
</reference>
<gene>
    <name evidence="4" type="ORF">AGRA3207_001001</name>
</gene>
<dbReference type="RefSeq" id="WP_231333373.1">
    <property type="nucleotide sequence ID" value="NZ_CP059572.1"/>
</dbReference>
<evidence type="ECO:0000256" key="1">
    <source>
        <dbReference type="ARBA" id="ARBA00023122"/>
    </source>
</evidence>
<dbReference type="PROSITE" id="PS51371">
    <property type="entry name" value="CBS"/>
    <property type="match status" value="2"/>
</dbReference>
<evidence type="ECO:0000259" key="3">
    <source>
        <dbReference type="PROSITE" id="PS51371"/>
    </source>
</evidence>
<feature type="domain" description="CBS" evidence="3">
    <location>
        <begin position="83"/>
        <end position="138"/>
    </location>
</feature>
<dbReference type="Gene3D" id="3.10.580.10">
    <property type="entry name" value="CBS-domain"/>
    <property type="match status" value="1"/>
</dbReference>
<sequence length="206" mass="21787">MLVREAMTSPVVTIPPGATVRQAVRVLDEHEITALPVVDGRRLVGIVSEMDLLRGEFEADPRAFARPVATPGTPSPRHVGDVMTRDVRTARPTTDVAELAEMMMRTRIKSVPVLDGPDIVGIVGRRDLVAILARGDARIRDDVLAAIAEYGAAPWDVSVDDGAVELRGSAGESARRIAEVLARTVPGVTRVSVRAPGAGPASPPAP</sequence>
<dbReference type="InterPro" id="IPR051257">
    <property type="entry name" value="Diverse_CBS-Domain"/>
</dbReference>
<feature type="domain" description="CBS" evidence="3">
    <location>
        <begin position="7"/>
        <end position="64"/>
    </location>
</feature>
<keyword evidence="5" id="KW-1185">Reference proteome</keyword>
<dbReference type="Pfam" id="PF00571">
    <property type="entry name" value="CBS"/>
    <property type="match status" value="2"/>
</dbReference>
<dbReference type="SUPFAM" id="SSF54631">
    <property type="entry name" value="CBS-domain pair"/>
    <property type="match status" value="1"/>
</dbReference>
<organism evidence="4 5">
    <name type="scientific">Actinomadura graeca</name>
    <dbReference type="NCBI Taxonomy" id="2750812"/>
    <lineage>
        <taxon>Bacteria</taxon>
        <taxon>Bacillati</taxon>
        <taxon>Actinomycetota</taxon>
        <taxon>Actinomycetes</taxon>
        <taxon>Streptosporangiales</taxon>
        <taxon>Thermomonosporaceae</taxon>
        <taxon>Actinomadura</taxon>
    </lineage>
</organism>
<proteinExistence type="predicted"/>
<dbReference type="InterPro" id="IPR007055">
    <property type="entry name" value="BON_dom"/>
</dbReference>
<dbReference type="Pfam" id="PF04972">
    <property type="entry name" value="BON"/>
    <property type="match status" value="1"/>
</dbReference>
<accession>A0ABX8QNZ9</accession>
<dbReference type="CDD" id="cd04586">
    <property type="entry name" value="CBS_pair_BON_assoc"/>
    <property type="match status" value="1"/>
</dbReference>
<dbReference type="Proteomes" id="UP001049518">
    <property type="component" value="Chromosome"/>
</dbReference>
<evidence type="ECO:0000256" key="2">
    <source>
        <dbReference type="PROSITE-ProRule" id="PRU00703"/>
    </source>
</evidence>
<keyword evidence="1 2" id="KW-0129">CBS domain</keyword>
<name>A0ABX8QNZ9_9ACTN</name>
<evidence type="ECO:0000313" key="5">
    <source>
        <dbReference type="Proteomes" id="UP001049518"/>
    </source>
</evidence>
<dbReference type="PANTHER" id="PTHR43080:SF2">
    <property type="entry name" value="CBS DOMAIN-CONTAINING PROTEIN"/>
    <property type="match status" value="1"/>
</dbReference>